<evidence type="ECO:0000256" key="1">
    <source>
        <dbReference type="ARBA" id="ARBA00022679"/>
    </source>
</evidence>
<keyword evidence="5" id="KW-0378">Hydrolase</keyword>
<evidence type="ECO:0000256" key="4">
    <source>
        <dbReference type="ARBA" id="ARBA00022759"/>
    </source>
</evidence>
<keyword evidence="4" id="KW-0255">Endonuclease</keyword>
<evidence type="ECO:0000259" key="7">
    <source>
        <dbReference type="PROSITE" id="PS50994"/>
    </source>
</evidence>
<dbReference type="OrthoDB" id="9359997at2759"/>
<dbReference type="GO" id="GO:0015074">
    <property type="term" value="P:DNA integration"/>
    <property type="evidence" value="ECO:0007669"/>
    <property type="project" value="InterPro"/>
</dbReference>
<dbReference type="EMBL" id="VYZI01000804">
    <property type="protein sequence ID" value="NWR79488.1"/>
    <property type="molecule type" value="Genomic_DNA"/>
</dbReference>
<dbReference type="GO" id="GO:0003964">
    <property type="term" value="F:RNA-directed DNA polymerase activity"/>
    <property type="evidence" value="ECO:0007669"/>
    <property type="project" value="UniProtKB-KW"/>
</dbReference>
<dbReference type="GO" id="GO:0016787">
    <property type="term" value="F:hydrolase activity"/>
    <property type="evidence" value="ECO:0007669"/>
    <property type="project" value="UniProtKB-KW"/>
</dbReference>
<dbReference type="GO" id="GO:0035613">
    <property type="term" value="F:RNA stem-loop binding"/>
    <property type="evidence" value="ECO:0007669"/>
    <property type="project" value="TreeGrafter"/>
</dbReference>
<evidence type="ECO:0000256" key="3">
    <source>
        <dbReference type="ARBA" id="ARBA00022722"/>
    </source>
</evidence>
<name>A0A7K5A9U2_9AVES</name>
<evidence type="ECO:0000256" key="2">
    <source>
        <dbReference type="ARBA" id="ARBA00022695"/>
    </source>
</evidence>
<feature type="non-terminal residue" evidence="8">
    <location>
        <position position="1"/>
    </location>
</feature>
<reference evidence="8 9" key="1">
    <citation type="submission" date="2019-09" db="EMBL/GenBank/DDBJ databases">
        <title>Bird 10,000 Genomes (B10K) Project - Family phase.</title>
        <authorList>
            <person name="Zhang G."/>
        </authorList>
    </citation>
    <scope>NUCLEOTIDE SEQUENCE [LARGE SCALE GENOMIC DNA]</scope>
    <source>
        <strain evidence="8">B10K-DU-017-25</strain>
        <tissue evidence="8">Mixed tissue sample</tissue>
    </source>
</reference>
<dbReference type="GO" id="GO:0004519">
    <property type="term" value="F:endonuclease activity"/>
    <property type="evidence" value="ECO:0007669"/>
    <property type="project" value="UniProtKB-KW"/>
</dbReference>
<evidence type="ECO:0000256" key="6">
    <source>
        <dbReference type="ARBA" id="ARBA00022918"/>
    </source>
</evidence>
<keyword evidence="9" id="KW-1185">Reference proteome</keyword>
<keyword evidence="1" id="KW-0808">Transferase</keyword>
<gene>
    <name evidence="8" type="primary">Ervk10</name>
    <name evidence="8" type="ORF">CENUNI_R15225</name>
</gene>
<keyword evidence="3" id="KW-0540">Nuclease</keyword>
<dbReference type="InterPro" id="IPR036397">
    <property type="entry name" value="RNaseH_sf"/>
</dbReference>
<feature type="non-terminal residue" evidence="8">
    <location>
        <position position="64"/>
    </location>
</feature>
<evidence type="ECO:0000313" key="9">
    <source>
        <dbReference type="Proteomes" id="UP000517892"/>
    </source>
</evidence>
<accession>A0A7K5A9U2</accession>
<dbReference type="InterPro" id="IPR001584">
    <property type="entry name" value="Integrase_cat-core"/>
</dbReference>
<dbReference type="Pfam" id="PF00665">
    <property type="entry name" value="rve"/>
    <property type="match status" value="1"/>
</dbReference>
<evidence type="ECO:0000313" key="8">
    <source>
        <dbReference type="EMBL" id="NWR79488.1"/>
    </source>
</evidence>
<protein>
    <submittedName>
        <fullName evidence="8">POK10 protein</fullName>
    </submittedName>
</protein>
<keyword evidence="2" id="KW-0548">Nucleotidyltransferase</keyword>
<proteinExistence type="predicted"/>
<comment type="caution">
    <text evidence="8">The sequence shown here is derived from an EMBL/GenBank/DDBJ whole genome shotgun (WGS) entry which is preliminary data.</text>
</comment>
<keyword evidence="6" id="KW-0695">RNA-directed DNA polymerase</keyword>
<dbReference type="PANTHER" id="PTHR41694">
    <property type="entry name" value="ENDOGENOUS RETROVIRUS GROUP K MEMBER POL PROTEIN"/>
    <property type="match status" value="1"/>
</dbReference>
<dbReference type="AlphaFoldDB" id="A0A7K5A9U2"/>
<dbReference type="PANTHER" id="PTHR41694:SF3">
    <property type="entry name" value="RNA-DIRECTED DNA POLYMERASE-RELATED"/>
    <property type="match status" value="1"/>
</dbReference>
<evidence type="ECO:0000256" key="5">
    <source>
        <dbReference type="ARBA" id="ARBA00022801"/>
    </source>
</evidence>
<dbReference type="Proteomes" id="UP000517892">
    <property type="component" value="Unassembled WGS sequence"/>
</dbReference>
<organism evidence="8 9">
    <name type="scientific">Centropus unirufus</name>
    <dbReference type="NCBI Taxonomy" id="1118519"/>
    <lineage>
        <taxon>Eukaryota</taxon>
        <taxon>Metazoa</taxon>
        <taxon>Chordata</taxon>
        <taxon>Craniata</taxon>
        <taxon>Vertebrata</taxon>
        <taxon>Euteleostomi</taxon>
        <taxon>Archelosauria</taxon>
        <taxon>Archosauria</taxon>
        <taxon>Dinosauria</taxon>
        <taxon>Saurischia</taxon>
        <taxon>Theropoda</taxon>
        <taxon>Coelurosauria</taxon>
        <taxon>Aves</taxon>
        <taxon>Neognathae</taxon>
        <taxon>Neoaves</taxon>
        <taxon>Otidimorphae</taxon>
        <taxon>Cuculiformes</taxon>
        <taxon>Centropidae</taxon>
        <taxon>Centropus</taxon>
    </lineage>
</organism>
<dbReference type="PROSITE" id="PS50994">
    <property type="entry name" value="INTEGRASE"/>
    <property type="match status" value="1"/>
</dbReference>
<feature type="domain" description="Integrase catalytic" evidence="7">
    <location>
        <begin position="1"/>
        <end position="64"/>
    </location>
</feature>
<dbReference type="SUPFAM" id="SSF53098">
    <property type="entry name" value="Ribonuclease H-like"/>
    <property type="match status" value="1"/>
</dbReference>
<dbReference type="InterPro" id="IPR012337">
    <property type="entry name" value="RNaseH-like_sf"/>
</dbReference>
<sequence length="64" mass="7084">RHIQRHLCSAFVALGVPKEIKTDNGPGYTSKATAKFLQQWGVEHVTGILFSPTGQAIVELMHHM</sequence>
<dbReference type="Gene3D" id="3.30.420.10">
    <property type="entry name" value="Ribonuclease H-like superfamily/Ribonuclease H"/>
    <property type="match status" value="1"/>
</dbReference>